<proteinExistence type="predicted"/>
<dbReference type="Proteomes" id="UP001177670">
    <property type="component" value="Unassembled WGS sequence"/>
</dbReference>
<sequence>MDGEAEPLNRPRFRAVGTGADCQLIAEPSLTFWGFETYPAGASSELLPEDRGTDYAPPGTLPPNAENISSAAKDLLKRLLQPDPCLRLRSLLSLQRIAFYMGYDLQSYMQKKESPFHLLGRRVETQQERRIREFSSFDSPLSDSVSHAEDR</sequence>
<accession>A0AA40G9R5</accession>
<evidence type="ECO:0000313" key="3">
    <source>
        <dbReference type="Proteomes" id="UP001177670"/>
    </source>
</evidence>
<organism evidence="2 3">
    <name type="scientific">Melipona bicolor</name>
    <dbReference type="NCBI Taxonomy" id="60889"/>
    <lineage>
        <taxon>Eukaryota</taxon>
        <taxon>Metazoa</taxon>
        <taxon>Ecdysozoa</taxon>
        <taxon>Arthropoda</taxon>
        <taxon>Hexapoda</taxon>
        <taxon>Insecta</taxon>
        <taxon>Pterygota</taxon>
        <taxon>Neoptera</taxon>
        <taxon>Endopterygota</taxon>
        <taxon>Hymenoptera</taxon>
        <taxon>Apocrita</taxon>
        <taxon>Aculeata</taxon>
        <taxon>Apoidea</taxon>
        <taxon>Anthophila</taxon>
        <taxon>Apidae</taxon>
        <taxon>Melipona</taxon>
    </lineage>
</organism>
<name>A0AA40G9R5_9HYME</name>
<dbReference type="AlphaFoldDB" id="A0AA40G9R5"/>
<evidence type="ECO:0000256" key="1">
    <source>
        <dbReference type="SAM" id="MobiDB-lite"/>
    </source>
</evidence>
<protein>
    <submittedName>
        <fullName evidence="2">Uncharacterized protein</fullName>
    </submittedName>
</protein>
<evidence type="ECO:0000313" key="2">
    <source>
        <dbReference type="EMBL" id="KAK1133694.1"/>
    </source>
</evidence>
<keyword evidence="3" id="KW-1185">Reference proteome</keyword>
<gene>
    <name evidence="2" type="ORF">K0M31_011488</name>
</gene>
<feature type="region of interest" description="Disordered" evidence="1">
    <location>
        <begin position="132"/>
        <end position="151"/>
    </location>
</feature>
<reference evidence="2" key="1">
    <citation type="submission" date="2021-10" db="EMBL/GenBank/DDBJ databases">
        <title>Melipona bicolor Genome sequencing and assembly.</title>
        <authorList>
            <person name="Araujo N.S."/>
            <person name="Arias M.C."/>
        </authorList>
    </citation>
    <scope>NUCLEOTIDE SEQUENCE</scope>
    <source>
        <strain evidence="2">USP_2M_L1-L4_2017</strain>
        <tissue evidence="2">Whole body</tissue>
    </source>
</reference>
<dbReference type="EMBL" id="JAHYIQ010000003">
    <property type="protein sequence ID" value="KAK1133694.1"/>
    <property type="molecule type" value="Genomic_DNA"/>
</dbReference>
<comment type="caution">
    <text evidence="2">The sequence shown here is derived from an EMBL/GenBank/DDBJ whole genome shotgun (WGS) entry which is preliminary data.</text>
</comment>
<feature type="compositionally biased region" description="Low complexity" evidence="1">
    <location>
        <begin position="136"/>
        <end position="145"/>
    </location>
</feature>